<evidence type="ECO:0000256" key="3">
    <source>
        <dbReference type="SAM" id="MobiDB-lite"/>
    </source>
</evidence>
<dbReference type="InterPro" id="IPR003680">
    <property type="entry name" value="Flavodoxin_fold"/>
</dbReference>
<dbReference type="GO" id="GO:0003955">
    <property type="term" value="F:NAD(P)H dehydrogenase (quinone) activity"/>
    <property type="evidence" value="ECO:0007669"/>
    <property type="project" value="TreeGrafter"/>
</dbReference>
<gene>
    <name evidence="5" type="ORF">F6W96_19670</name>
</gene>
<dbReference type="InterPro" id="IPR051545">
    <property type="entry name" value="NAD(P)H_dehydrogenase_qn"/>
</dbReference>
<evidence type="ECO:0000256" key="2">
    <source>
        <dbReference type="ARBA" id="ARBA00023002"/>
    </source>
</evidence>
<dbReference type="GO" id="GO:0005829">
    <property type="term" value="C:cytosol"/>
    <property type="evidence" value="ECO:0007669"/>
    <property type="project" value="TreeGrafter"/>
</dbReference>
<dbReference type="Proteomes" id="UP000500953">
    <property type="component" value="Chromosome"/>
</dbReference>
<evidence type="ECO:0000313" key="6">
    <source>
        <dbReference type="Proteomes" id="UP000500953"/>
    </source>
</evidence>
<keyword evidence="2" id="KW-0560">Oxidoreductase</keyword>
<dbReference type="PANTHER" id="PTHR10204:SF34">
    <property type="entry name" value="NAD(P)H DEHYDROGENASE [QUINONE] 1 ISOFORM 1"/>
    <property type="match status" value="1"/>
</dbReference>
<feature type="domain" description="Flavodoxin-like fold" evidence="4">
    <location>
        <begin position="21"/>
        <end position="225"/>
    </location>
</feature>
<reference evidence="5 6" key="1">
    <citation type="journal article" date="2019" name="ACS Chem. Biol.">
        <title>Identification and Mobilization of a Cryptic Antibiotic Biosynthesis Gene Locus from a Human-Pathogenic Nocardia Isolate.</title>
        <authorList>
            <person name="Herisse M."/>
            <person name="Ishida K."/>
            <person name="Porter J.L."/>
            <person name="Howden B."/>
            <person name="Hertweck C."/>
            <person name="Stinear T.P."/>
            <person name="Pidot S.J."/>
        </authorList>
    </citation>
    <scope>NUCLEOTIDE SEQUENCE [LARGE SCALE GENOMIC DNA]</scope>
    <source>
        <strain evidence="5 6">AUSMDU00012715</strain>
    </source>
</reference>
<protein>
    <submittedName>
        <fullName evidence="5">Flavodoxin family protein</fullName>
    </submittedName>
</protein>
<dbReference type="EMBL" id="CP046173">
    <property type="protein sequence ID" value="QIS20183.1"/>
    <property type="molecule type" value="Genomic_DNA"/>
</dbReference>
<name>A0A6G9Z593_9NOCA</name>
<comment type="similarity">
    <text evidence="1">Belongs to the NAD(P)H dehydrogenase (quinone) family.</text>
</comment>
<dbReference type="InterPro" id="IPR029039">
    <property type="entry name" value="Flavoprotein-like_sf"/>
</dbReference>
<dbReference type="AlphaFoldDB" id="A0A6G9Z593"/>
<evidence type="ECO:0000313" key="5">
    <source>
        <dbReference type="EMBL" id="QIS20183.1"/>
    </source>
</evidence>
<dbReference type="PANTHER" id="PTHR10204">
    <property type="entry name" value="NAD P H OXIDOREDUCTASE-RELATED"/>
    <property type="match status" value="1"/>
</dbReference>
<evidence type="ECO:0000256" key="1">
    <source>
        <dbReference type="ARBA" id="ARBA00006252"/>
    </source>
</evidence>
<dbReference type="SUPFAM" id="SSF52218">
    <property type="entry name" value="Flavoproteins"/>
    <property type="match status" value="1"/>
</dbReference>
<evidence type="ECO:0000259" key="4">
    <source>
        <dbReference type="Pfam" id="PF02525"/>
    </source>
</evidence>
<feature type="region of interest" description="Disordered" evidence="3">
    <location>
        <begin position="242"/>
        <end position="272"/>
    </location>
</feature>
<dbReference type="Pfam" id="PF02525">
    <property type="entry name" value="Flavodoxin_2"/>
    <property type="match status" value="1"/>
</dbReference>
<organism evidence="5 6">
    <name type="scientific">Nocardia terpenica</name>
    <dbReference type="NCBI Taxonomy" id="455432"/>
    <lineage>
        <taxon>Bacteria</taxon>
        <taxon>Bacillati</taxon>
        <taxon>Actinomycetota</taxon>
        <taxon>Actinomycetes</taxon>
        <taxon>Mycobacteriales</taxon>
        <taxon>Nocardiaceae</taxon>
        <taxon>Nocardia</taxon>
    </lineage>
</organism>
<proteinExistence type="inferred from homology"/>
<sequence length="272" mass="30065">MSVLAVSGVGYESSRVTTCRSILWLLAHPDPGSLSHSLYRGGVEHLRRSGTRVAAQDLYAQCWNPVLSEDDTADAAGSTLSDRQHRATLDRTLPREVLEHQRLVLDAEIVIVQFPLWWYGMPAILKGWFDRVFTNGFAFGIRDADGHVRKYGDGGLAGRRLLPIVTAGDRAGALGPRGISGDIEDILWPLLHGTAHYTGMLPLRPHLVSSANHIDAATHRHHLRTLTERLDTLGTEAPIRYRPLHSGDYTTTHELRPQLRPGQGGLAIHRLP</sequence>
<accession>A0A6G9Z593</accession>
<dbReference type="Gene3D" id="3.40.50.360">
    <property type="match status" value="1"/>
</dbReference>